<dbReference type="Gene3D" id="3.30.2090.10">
    <property type="entry name" value="Multidrug efflux transporter AcrB TolC docking domain, DN and DC subdomains"/>
    <property type="match status" value="2"/>
</dbReference>
<feature type="transmembrane region" description="Helical" evidence="2">
    <location>
        <begin position="860"/>
        <end position="879"/>
    </location>
</feature>
<dbReference type="Proteomes" id="UP000195807">
    <property type="component" value="Plasmid pCME4A9I"/>
</dbReference>
<feature type="transmembrane region" description="Helical" evidence="2">
    <location>
        <begin position="990"/>
        <end position="1014"/>
    </location>
</feature>
<feature type="transmembrane region" description="Helical" evidence="2">
    <location>
        <begin position="526"/>
        <end position="543"/>
    </location>
</feature>
<dbReference type="Gene3D" id="3.30.70.1430">
    <property type="entry name" value="Multidrug efflux transporter AcrB pore domain"/>
    <property type="match status" value="2"/>
</dbReference>
<feature type="transmembrane region" description="Helical" evidence="2">
    <location>
        <begin position="886"/>
        <end position="910"/>
    </location>
</feature>
<dbReference type="PRINTS" id="PR00702">
    <property type="entry name" value="ACRIFLAVINRP"/>
</dbReference>
<keyword evidence="4" id="KW-1185">Reference proteome</keyword>
<keyword evidence="2" id="KW-1133">Transmembrane helix</keyword>
<reference evidence="3 4" key="1">
    <citation type="submission" date="2017-01" db="EMBL/GenBank/DDBJ databases">
        <title>Complete genome sequence of esterase-producing bacterium Croceicoccus marinus E4A9.</title>
        <authorList>
            <person name="Wu Y.-H."/>
            <person name="Cheng H."/>
            <person name="Xu L."/>
            <person name="Huo Y.-Y."/>
            <person name="Wang C.-S."/>
            <person name="Xu X.-W."/>
        </authorList>
    </citation>
    <scope>NUCLEOTIDE SEQUENCE [LARGE SCALE GENOMIC DNA]</scope>
    <source>
        <strain evidence="3 4">E4A9</strain>
        <plasmid evidence="4">Plasmid pcme4a9i</plasmid>
    </source>
</reference>
<evidence type="ECO:0000313" key="3">
    <source>
        <dbReference type="EMBL" id="ARU18189.1"/>
    </source>
</evidence>
<proteinExistence type="predicted"/>
<organism evidence="3 4">
    <name type="scientific">Croceicoccus marinus</name>
    <dbReference type="NCBI Taxonomy" id="450378"/>
    <lineage>
        <taxon>Bacteria</taxon>
        <taxon>Pseudomonadati</taxon>
        <taxon>Pseudomonadota</taxon>
        <taxon>Alphaproteobacteria</taxon>
        <taxon>Sphingomonadales</taxon>
        <taxon>Erythrobacteraceae</taxon>
        <taxon>Croceicoccus</taxon>
    </lineage>
</organism>
<dbReference type="Gene3D" id="3.30.70.1440">
    <property type="entry name" value="Multidrug efflux transporter AcrB pore domain"/>
    <property type="match status" value="1"/>
</dbReference>
<accession>A0A1Z1FHB3</accession>
<dbReference type="PANTHER" id="PTHR32063:SF14">
    <property type="entry name" value="BLL4319 PROTEIN"/>
    <property type="match status" value="1"/>
</dbReference>
<dbReference type="GO" id="GO:0042910">
    <property type="term" value="F:xenobiotic transmembrane transporter activity"/>
    <property type="evidence" value="ECO:0007669"/>
    <property type="project" value="TreeGrafter"/>
</dbReference>
<dbReference type="InterPro" id="IPR001036">
    <property type="entry name" value="Acrflvin-R"/>
</dbReference>
<dbReference type="InterPro" id="IPR027463">
    <property type="entry name" value="AcrB_DN_DC_subdom"/>
</dbReference>
<feature type="transmembrane region" description="Helical" evidence="2">
    <location>
        <begin position="957"/>
        <end position="978"/>
    </location>
</feature>
<keyword evidence="2" id="KW-0812">Transmembrane</keyword>
<geneLocation type="plasmid" evidence="4">
    <name>pcme4a9i</name>
</geneLocation>
<gene>
    <name evidence="3" type="ORF">A9D14_17105</name>
</gene>
<dbReference type="PANTHER" id="PTHR32063">
    <property type="match status" value="1"/>
</dbReference>
<protein>
    <submittedName>
        <fullName evidence="3">Multidrug efflux protein</fullName>
    </submittedName>
</protein>
<name>A0A1Z1FHB3_9SPHN</name>
<evidence type="ECO:0000313" key="4">
    <source>
        <dbReference type="Proteomes" id="UP000195807"/>
    </source>
</evidence>
<keyword evidence="2" id="KW-0472">Membrane</keyword>
<dbReference type="OrthoDB" id="9807350at2"/>
<dbReference type="Pfam" id="PF00873">
    <property type="entry name" value="ACR_tran"/>
    <property type="match status" value="1"/>
</dbReference>
<dbReference type="SUPFAM" id="SSF82693">
    <property type="entry name" value="Multidrug efflux transporter AcrB pore domain, PN1, PN2, PC1 and PC2 subdomains"/>
    <property type="match status" value="3"/>
</dbReference>
<dbReference type="GO" id="GO:0005886">
    <property type="term" value="C:plasma membrane"/>
    <property type="evidence" value="ECO:0007669"/>
    <property type="project" value="TreeGrafter"/>
</dbReference>
<evidence type="ECO:0000256" key="1">
    <source>
        <dbReference type="SAM" id="MobiDB-lite"/>
    </source>
</evidence>
<dbReference type="SUPFAM" id="SSF82714">
    <property type="entry name" value="Multidrug efflux transporter AcrB TolC docking domain, DN and DC subdomains"/>
    <property type="match status" value="2"/>
</dbReference>
<dbReference type="STRING" id="450378.GCA_001661675_03439"/>
<dbReference type="Gene3D" id="3.30.70.1320">
    <property type="entry name" value="Multidrug efflux transporter AcrB pore domain like"/>
    <property type="match status" value="1"/>
</dbReference>
<feature type="region of interest" description="Disordered" evidence="1">
    <location>
        <begin position="1025"/>
        <end position="1044"/>
    </location>
</feature>
<dbReference type="Gene3D" id="1.20.1640.10">
    <property type="entry name" value="Multidrug efflux transporter AcrB transmembrane domain"/>
    <property type="match status" value="2"/>
</dbReference>
<evidence type="ECO:0000256" key="2">
    <source>
        <dbReference type="SAM" id="Phobius"/>
    </source>
</evidence>
<dbReference type="AlphaFoldDB" id="A0A1Z1FHB3"/>
<feature type="transmembrane region" description="Helical" evidence="2">
    <location>
        <begin position="333"/>
        <end position="352"/>
    </location>
</feature>
<sequence length="1044" mass="111338">MRFLTRFVERPVLASVVSLVILLLGLQSITSLTTRQFPEITSATININTPYIGADAELVRGFITTPLEQAISEAEGIDYLQSTSTQGQSSIQAYLELNYDPNDAVAQILTKINQVSNQLPPEAENSIVYVTSEAETDAMYIAFQSENLTPAEMTDFLNRAIRPRIETIDGIQQARIQGAQTLALRVWLDPRRMAALGVAPSDVQQALASSNYLAAIGQTRGSTFSLPLNAGTSIDDVDVFQRLIVRQNGNALVRLEDIAEVALGSEGYGSSTFINGRPAVFMEVEVAPEANLLSTIEQVNELFPRLQEDLPAGTSGTIVYDATVAIDSSIDEVVSALWQALAIVTVVILLFLGSWRSALVPVIAMPLSIVGAFFIMNMLGYSINLLTLLALILAIGTVVDDGVVIVENAMRHIEEGEDPDLAAKNTVKELASSIVAMNVVVLAVFLPVGLIGGLTGSLFTEFAYTIAGATLMSGIVGLTLSPMMCAKVLKPHSGDKKGIARWVDRGFRRTSTIYARLLGKALDARWVVLAVGGGILVSCWFLYSSAQRELAPPEDDGFLIVSAEADPNISIDQLERWTAQLVDIVAGFDSVDLAFANNAGEGGGSAFAGAVMKDWGEREHTQQELQPELNAAVQEVAGLQVSVISPSTLPGGGGGPPVQFVIASIDEPRAILEQSERIVQAANASGLFQFIDSDLTFDRLQGELEIDREKASALGVDIARLGQDLSTMLSEGYVNYFSLNERSYRVIPQVEREFRLHPEQLENYYVRANPDGPPGQGVSEAGGTLVPLSAFATITTDVRPSALSRFNQLNAAILSGVPAEGVSIGEAIEFLQGEAESLPQGYSVDYAGQSRQFVEEGSNIALAFGLAVILVFLTLAAQYESFRDPAVMLVSVPMSLAGALVFFALGVVSANIYTQIGLLALTGSIIRHGILLVEFANQIQRDEGADRRQAMEKAAALRLRSILMTTIATLIGLVPLLIASSGPGANSRFAISFVLGVSMAIGTLFTLFVVPALYTLVASKRSESAEGSKEGAGQGSGEMAGAAA</sequence>
<keyword evidence="3" id="KW-0614">Plasmid</keyword>
<dbReference type="KEGG" id="cman:A9D14_17105"/>
<feature type="transmembrane region" description="Helical" evidence="2">
    <location>
        <begin position="462"/>
        <end position="480"/>
    </location>
</feature>
<dbReference type="SUPFAM" id="SSF82866">
    <property type="entry name" value="Multidrug efflux transporter AcrB transmembrane domain"/>
    <property type="match status" value="2"/>
</dbReference>
<feature type="transmembrane region" description="Helical" evidence="2">
    <location>
        <begin position="434"/>
        <end position="456"/>
    </location>
</feature>
<dbReference type="EMBL" id="CP019603">
    <property type="protein sequence ID" value="ARU18189.1"/>
    <property type="molecule type" value="Genomic_DNA"/>
</dbReference>